<dbReference type="EMBL" id="JANEYF010004910">
    <property type="protein sequence ID" value="KAJ8929701.1"/>
    <property type="molecule type" value="Genomic_DNA"/>
</dbReference>
<dbReference type="AlphaFoldDB" id="A0AAV8WTC1"/>
<evidence type="ECO:0000313" key="4">
    <source>
        <dbReference type="Proteomes" id="UP001162156"/>
    </source>
</evidence>
<accession>A0AAV8WTC1</accession>
<dbReference type="PANTHER" id="PTHR33480">
    <property type="entry name" value="SET DOMAIN-CONTAINING PROTEIN-RELATED"/>
    <property type="match status" value="1"/>
</dbReference>
<dbReference type="Proteomes" id="UP001162156">
    <property type="component" value="Unassembled WGS sequence"/>
</dbReference>
<sequence length="759" mass="88432">MTFLQYDVCSSNGRSRRNSTWFCNRSLSPPPQMLNEEDENVQDSTISTSDKSNSQLQEENNWHRHPKVCLDHKEFGILEEISHQHSHNAIEVYTANENGQDNPLNEETESESEVDDEDRDQNFNIDNYLYDREKLLDVDVSNSEEYDSDQIQVENEGLNYFDENPEENTANERVSENQKLNDSLAEKLKREKIRKQKLIKLNKRKEALAVLRKETNFDLYLRGEVCPNRRKPFNNPDTDIVYYPCVYCKGIFRKNYLRRHIKNCSAEKDNKSSQNCVAKSQTFTACHMDPANVVSKLSIKETVFDMMRGDEVSFEVKKDLLIVHFGDSYLKKHRKERSTYTCSNRMRELSRLLITFRKLTNNELIDFKTLLHPKHFEAIITSARNLSGYDHSKKTFRSPSLAMHLGTSLKIISDELIHLILKEARGFTCKNRTESQIWLDNVKNFKKLVESREETFKIVENCEKAFKNNTASEKDYKTLVQCLLALLIIFNRRRIGDVQYLKISDYKNDQRSNYTDFENVLSSTEKVLATKYRRVLNSGKGSRAVVILFPEVIEIYIKLLLEHRNKFIEEDNDYLFAIPGSKVKWGRGDIAIRNLTKKMRLKNPSAITSNKLRKQIATVMQILNLSKDDVKQFSTFMGHTEKTHEEFYELPVDLYQTAKVSKMLLMIEKGVPVEHKGKSLSEIDINIEYAEENNDLQINNDVSVEESVNIENGDQEENVFLNEPSTSNAQNEEKENDENDHFKISNKKRTREKLKAEGT</sequence>
<dbReference type="GO" id="GO:0015074">
    <property type="term" value="P:DNA integration"/>
    <property type="evidence" value="ECO:0007669"/>
    <property type="project" value="InterPro"/>
</dbReference>
<feature type="compositionally biased region" description="Acidic residues" evidence="2">
    <location>
        <begin position="104"/>
        <end position="119"/>
    </location>
</feature>
<keyword evidence="4" id="KW-1185">Reference proteome</keyword>
<dbReference type="GO" id="GO:0006310">
    <property type="term" value="P:DNA recombination"/>
    <property type="evidence" value="ECO:0007669"/>
    <property type="project" value="UniProtKB-KW"/>
</dbReference>
<evidence type="ECO:0000256" key="1">
    <source>
        <dbReference type="ARBA" id="ARBA00023172"/>
    </source>
</evidence>
<evidence type="ECO:0000256" key="2">
    <source>
        <dbReference type="SAM" id="MobiDB-lite"/>
    </source>
</evidence>
<dbReference type="Gene3D" id="1.10.443.10">
    <property type="entry name" value="Intergrase catalytic core"/>
    <property type="match status" value="1"/>
</dbReference>
<feature type="region of interest" description="Disordered" evidence="2">
    <location>
        <begin position="718"/>
        <end position="759"/>
    </location>
</feature>
<dbReference type="SUPFAM" id="SSF56349">
    <property type="entry name" value="DNA breaking-rejoining enzymes"/>
    <property type="match status" value="1"/>
</dbReference>
<dbReference type="GO" id="GO:0003677">
    <property type="term" value="F:DNA binding"/>
    <property type="evidence" value="ECO:0007669"/>
    <property type="project" value="InterPro"/>
</dbReference>
<protein>
    <submittedName>
        <fullName evidence="3">Uncharacterized protein</fullName>
    </submittedName>
</protein>
<gene>
    <name evidence="3" type="ORF">NQ314_017595</name>
</gene>
<feature type="region of interest" description="Disordered" evidence="2">
    <location>
        <begin position="28"/>
        <end position="62"/>
    </location>
</feature>
<feature type="region of interest" description="Disordered" evidence="2">
    <location>
        <begin position="95"/>
        <end position="121"/>
    </location>
</feature>
<dbReference type="PANTHER" id="PTHR33480:SF1">
    <property type="entry name" value="TYR RECOMBINASE DOMAIN-CONTAINING PROTEIN"/>
    <property type="match status" value="1"/>
</dbReference>
<name>A0AAV8WTC1_9CUCU</name>
<proteinExistence type="predicted"/>
<dbReference type="InterPro" id="IPR013762">
    <property type="entry name" value="Integrase-like_cat_sf"/>
</dbReference>
<comment type="caution">
    <text evidence="3">The sequence shown here is derived from an EMBL/GenBank/DDBJ whole genome shotgun (WGS) entry which is preliminary data.</text>
</comment>
<reference evidence="3" key="1">
    <citation type="journal article" date="2023" name="Insect Mol. Biol.">
        <title>Genome sequencing provides insights into the evolution of gene families encoding plant cell wall-degrading enzymes in longhorned beetles.</title>
        <authorList>
            <person name="Shin N.R."/>
            <person name="Okamura Y."/>
            <person name="Kirsch R."/>
            <person name="Pauchet Y."/>
        </authorList>
    </citation>
    <scope>NUCLEOTIDE SEQUENCE</scope>
    <source>
        <strain evidence="3">RBIC_L_NR</strain>
    </source>
</reference>
<organism evidence="3 4">
    <name type="scientific">Rhamnusium bicolor</name>
    <dbReference type="NCBI Taxonomy" id="1586634"/>
    <lineage>
        <taxon>Eukaryota</taxon>
        <taxon>Metazoa</taxon>
        <taxon>Ecdysozoa</taxon>
        <taxon>Arthropoda</taxon>
        <taxon>Hexapoda</taxon>
        <taxon>Insecta</taxon>
        <taxon>Pterygota</taxon>
        <taxon>Neoptera</taxon>
        <taxon>Endopterygota</taxon>
        <taxon>Coleoptera</taxon>
        <taxon>Polyphaga</taxon>
        <taxon>Cucujiformia</taxon>
        <taxon>Chrysomeloidea</taxon>
        <taxon>Cerambycidae</taxon>
        <taxon>Lepturinae</taxon>
        <taxon>Rhagiini</taxon>
        <taxon>Rhamnusium</taxon>
    </lineage>
</organism>
<feature type="compositionally biased region" description="Polar residues" evidence="2">
    <location>
        <begin position="42"/>
        <end position="59"/>
    </location>
</feature>
<keyword evidence="1" id="KW-0233">DNA recombination</keyword>
<evidence type="ECO:0000313" key="3">
    <source>
        <dbReference type="EMBL" id="KAJ8929701.1"/>
    </source>
</evidence>
<dbReference type="InterPro" id="IPR011010">
    <property type="entry name" value="DNA_brk_join_enz"/>
</dbReference>